<organism evidence="1 2">
    <name type="scientific">Haloquadratum walsbyi J07HQW1</name>
    <dbReference type="NCBI Taxonomy" id="1238424"/>
    <lineage>
        <taxon>Archaea</taxon>
        <taxon>Methanobacteriati</taxon>
        <taxon>Methanobacteriota</taxon>
        <taxon>Stenosarchaea group</taxon>
        <taxon>Halobacteria</taxon>
        <taxon>Halobacteriales</taxon>
        <taxon>Haloferacaceae</taxon>
        <taxon>Haloquadratum</taxon>
    </lineage>
</organism>
<dbReference type="STRING" id="1238424.J07HQW1_03500"/>
<dbReference type="HOGENOM" id="CLU_2581343_0_0_2"/>
<sequence length="80" mass="9491">MITKTETETRTYMQLSVIRDVLHVVGYAVWNEISIAYFDSLFEMFPVSAEIKIEFSFFTKRQKRNLMSVYPGRIRCVIMN</sequence>
<proteinExistence type="predicted"/>
<gene>
    <name evidence="1" type="ORF">J07HQW1_03500</name>
</gene>
<dbReference type="AlphaFoldDB" id="U1NA43"/>
<evidence type="ECO:0000313" key="1">
    <source>
        <dbReference type="EMBL" id="ERG93438.1"/>
    </source>
</evidence>
<dbReference type="EMBL" id="KE356560">
    <property type="protein sequence ID" value="ERG93438.1"/>
    <property type="molecule type" value="Genomic_DNA"/>
</dbReference>
<accession>U1NA43</accession>
<reference evidence="1 2" key="1">
    <citation type="journal article" date="2013" name="PLoS ONE">
        <title>Assembly-driven community genomics of a hypersaline microbial ecosystem.</title>
        <authorList>
            <person name="Podell S."/>
            <person name="Ugalde J.A."/>
            <person name="Narasingarao P."/>
            <person name="Banfield J.F."/>
            <person name="Heidelberg K.B."/>
            <person name="Allen E.E."/>
        </authorList>
    </citation>
    <scope>NUCLEOTIDE SEQUENCE [LARGE SCALE GENOMIC DNA]</scope>
    <source>
        <strain evidence="2">J07HQW1</strain>
    </source>
</reference>
<evidence type="ECO:0000313" key="2">
    <source>
        <dbReference type="Proteomes" id="UP000030649"/>
    </source>
</evidence>
<dbReference type="Proteomes" id="UP000030649">
    <property type="component" value="Unassembled WGS sequence"/>
</dbReference>
<name>U1NA43_9EURY</name>
<protein>
    <submittedName>
        <fullName evidence="1">Uncharacterized protein</fullName>
    </submittedName>
</protein>